<evidence type="ECO:0000313" key="1">
    <source>
        <dbReference type="EMBL" id="KAK6168944.1"/>
    </source>
</evidence>
<accession>A0AAN8GJT8</accession>
<comment type="caution">
    <text evidence="1">The sequence shown here is derived from an EMBL/GenBank/DDBJ whole genome shotgun (WGS) entry which is preliminary data.</text>
</comment>
<sequence>MDIMSRSERMLRAHMKNNAHEKNLKATLVGYNNDCRKRTNRLQQQILGIYHEELQPLQEQVKNTYQKQQLALVRRNGIYNDIVSKNCTVKPYLPKLKIKVPAMQCFLDVCRGDVNLRRDTCSNKTPIHLPKLHIQPKYSTTIYIEEIHKPHNVAEQWLRSIKKYSNKNKKQDERLSTIGRALDICSPRENQN</sequence>
<protein>
    <submittedName>
        <fullName evidence="1">Uncharacterized protein</fullName>
    </submittedName>
</protein>
<name>A0AAN8GJT8_PATCE</name>
<dbReference type="EMBL" id="JAZGQO010000015">
    <property type="protein sequence ID" value="KAK6168944.1"/>
    <property type="molecule type" value="Genomic_DNA"/>
</dbReference>
<reference evidence="1 2" key="1">
    <citation type="submission" date="2024-01" db="EMBL/GenBank/DDBJ databases">
        <title>The genome of the rayed Mediterranean limpet Patella caerulea (Linnaeus, 1758).</title>
        <authorList>
            <person name="Anh-Thu Weber A."/>
            <person name="Halstead-Nussloch G."/>
        </authorList>
    </citation>
    <scope>NUCLEOTIDE SEQUENCE [LARGE SCALE GENOMIC DNA]</scope>
    <source>
        <strain evidence="1">AATW-2023a</strain>
        <tissue evidence="1">Whole specimen</tissue>
    </source>
</reference>
<dbReference type="Proteomes" id="UP001347796">
    <property type="component" value="Unassembled WGS sequence"/>
</dbReference>
<gene>
    <name evidence="1" type="ORF">SNE40_020094</name>
</gene>
<dbReference type="AlphaFoldDB" id="A0AAN8GJT8"/>
<keyword evidence="2" id="KW-1185">Reference proteome</keyword>
<organism evidence="1 2">
    <name type="scientific">Patella caerulea</name>
    <name type="common">Rayed Mediterranean limpet</name>
    <dbReference type="NCBI Taxonomy" id="87958"/>
    <lineage>
        <taxon>Eukaryota</taxon>
        <taxon>Metazoa</taxon>
        <taxon>Spiralia</taxon>
        <taxon>Lophotrochozoa</taxon>
        <taxon>Mollusca</taxon>
        <taxon>Gastropoda</taxon>
        <taxon>Patellogastropoda</taxon>
        <taxon>Patelloidea</taxon>
        <taxon>Patellidae</taxon>
        <taxon>Patella</taxon>
    </lineage>
</organism>
<proteinExistence type="predicted"/>
<evidence type="ECO:0000313" key="2">
    <source>
        <dbReference type="Proteomes" id="UP001347796"/>
    </source>
</evidence>